<proteinExistence type="predicted"/>
<accession>A0AAV8U343</accession>
<evidence type="ECO:0000313" key="1">
    <source>
        <dbReference type="EMBL" id="KAJ8772790.1"/>
    </source>
</evidence>
<dbReference type="PANTHER" id="PTHR33070">
    <property type="entry name" value="OS06G0725500 PROTEIN"/>
    <property type="match status" value="1"/>
</dbReference>
<name>A0AAV8U343_9ROSI</name>
<organism evidence="1 2">
    <name type="scientific">Erythroxylum novogranatense</name>
    <dbReference type="NCBI Taxonomy" id="1862640"/>
    <lineage>
        <taxon>Eukaryota</taxon>
        <taxon>Viridiplantae</taxon>
        <taxon>Streptophyta</taxon>
        <taxon>Embryophyta</taxon>
        <taxon>Tracheophyta</taxon>
        <taxon>Spermatophyta</taxon>
        <taxon>Magnoliopsida</taxon>
        <taxon>eudicotyledons</taxon>
        <taxon>Gunneridae</taxon>
        <taxon>Pentapetalae</taxon>
        <taxon>rosids</taxon>
        <taxon>fabids</taxon>
        <taxon>Malpighiales</taxon>
        <taxon>Erythroxylaceae</taxon>
        <taxon>Erythroxylum</taxon>
    </lineage>
</organism>
<keyword evidence="2" id="KW-1185">Reference proteome</keyword>
<dbReference type="InterPro" id="IPR004320">
    <property type="entry name" value="BPS1_pln"/>
</dbReference>
<dbReference type="Proteomes" id="UP001159364">
    <property type="component" value="Linkage Group LG02"/>
</dbReference>
<sequence length="195" mass="22564">MSLPNFEALRDLHNSANYLLQSPEFQGVLVHQNLMELQTEFRRARMDEHGINTDIAMAYNPYRKKLKKETLKCLRSPKVMKNRNAITWKVSTMDQHLMLVVELLREARVTTISIVQSVLSLVSIPWLDQKANRKPKFLCSTGKRVSDFCDETAFCSAHKRLEAVEIAIEGLEDELDCMFRRLIQTRVSLLNILTN</sequence>
<reference evidence="1 2" key="1">
    <citation type="submission" date="2021-09" db="EMBL/GenBank/DDBJ databases">
        <title>Genomic insights and catalytic innovation underlie evolution of tropane alkaloids biosynthesis.</title>
        <authorList>
            <person name="Wang Y.-J."/>
            <person name="Tian T."/>
            <person name="Huang J.-P."/>
            <person name="Huang S.-X."/>
        </authorList>
    </citation>
    <scope>NUCLEOTIDE SEQUENCE [LARGE SCALE GENOMIC DNA]</scope>
    <source>
        <strain evidence="1">KIB-2018</strain>
        <tissue evidence="1">Leaf</tissue>
    </source>
</reference>
<gene>
    <name evidence="1" type="ORF">K2173_027967</name>
</gene>
<dbReference type="EMBL" id="JAIWQS010000002">
    <property type="protein sequence ID" value="KAJ8772790.1"/>
    <property type="molecule type" value="Genomic_DNA"/>
</dbReference>
<dbReference type="GO" id="GO:0048364">
    <property type="term" value="P:root development"/>
    <property type="evidence" value="ECO:0007669"/>
    <property type="project" value="InterPro"/>
</dbReference>
<dbReference type="PANTHER" id="PTHR33070:SF7">
    <property type="entry name" value="RX N-TERMINAL DOMAIN-CONTAINING PROTEIN"/>
    <property type="match status" value="1"/>
</dbReference>
<dbReference type="AlphaFoldDB" id="A0AAV8U343"/>
<evidence type="ECO:0000313" key="2">
    <source>
        <dbReference type="Proteomes" id="UP001159364"/>
    </source>
</evidence>
<protein>
    <submittedName>
        <fullName evidence="1">Uncharacterized protein</fullName>
    </submittedName>
</protein>
<dbReference type="GO" id="GO:0048367">
    <property type="term" value="P:shoot system development"/>
    <property type="evidence" value="ECO:0007669"/>
    <property type="project" value="InterPro"/>
</dbReference>
<comment type="caution">
    <text evidence="1">The sequence shown here is derived from an EMBL/GenBank/DDBJ whole genome shotgun (WGS) entry which is preliminary data.</text>
</comment>
<dbReference type="Pfam" id="PF03087">
    <property type="entry name" value="BPS1"/>
    <property type="match status" value="1"/>
</dbReference>